<gene>
    <name evidence="1" type="ORF">AT9943_LOCUS21713</name>
</gene>
<accession>A0A7G2FHY0</accession>
<protein>
    <submittedName>
        <fullName evidence="1">(thale cress) hypothetical protein</fullName>
    </submittedName>
</protein>
<sequence>MLDHCEKVFLVDSETMKIRAEVMMEQKNSADRGFWLCGPKGFSSSFANFSGEVEEERKLRCLKPKLRLNDLTRRMQGNITFAAADLIQSGVVDRFIGLIRDEEFPRLQAMWALGNLAGHSIHRDYIFLVNSETMKARAQVMIEQRNHKKNCADRGLRHGGAKLDSAIKINRILSDGMQRNLPLGTKDLIRSGIVARFVFLLHNEELPKLQVRRKKRTHQIVFYDDQCNL</sequence>
<dbReference type="Proteomes" id="UP000516314">
    <property type="component" value="Chromosome 5"/>
</dbReference>
<evidence type="ECO:0000313" key="1">
    <source>
        <dbReference type="EMBL" id="CAD5334412.1"/>
    </source>
</evidence>
<evidence type="ECO:0000313" key="2">
    <source>
        <dbReference type="Proteomes" id="UP000516314"/>
    </source>
</evidence>
<dbReference type="EMBL" id="LR881470">
    <property type="protein sequence ID" value="CAD5334412.1"/>
    <property type="molecule type" value="Genomic_DNA"/>
</dbReference>
<dbReference type="AlphaFoldDB" id="A0A7G2FHY0"/>
<proteinExistence type="predicted"/>
<name>A0A7G2FHY0_ARATH</name>
<reference evidence="1 2" key="1">
    <citation type="submission" date="2020-09" db="EMBL/GenBank/DDBJ databases">
        <authorList>
            <person name="Ashkenazy H."/>
        </authorList>
    </citation>
    <scope>NUCLEOTIDE SEQUENCE [LARGE SCALE GENOMIC DNA]</scope>
    <source>
        <strain evidence="2">cv. Cdm-0</strain>
    </source>
</reference>
<organism evidence="1 2">
    <name type="scientific">Arabidopsis thaliana</name>
    <name type="common">Mouse-ear cress</name>
    <dbReference type="NCBI Taxonomy" id="3702"/>
    <lineage>
        <taxon>Eukaryota</taxon>
        <taxon>Viridiplantae</taxon>
        <taxon>Streptophyta</taxon>
        <taxon>Embryophyta</taxon>
        <taxon>Tracheophyta</taxon>
        <taxon>Spermatophyta</taxon>
        <taxon>Magnoliopsida</taxon>
        <taxon>eudicotyledons</taxon>
        <taxon>Gunneridae</taxon>
        <taxon>Pentapetalae</taxon>
        <taxon>rosids</taxon>
        <taxon>malvids</taxon>
        <taxon>Brassicales</taxon>
        <taxon>Brassicaceae</taxon>
        <taxon>Camelineae</taxon>
        <taxon>Arabidopsis</taxon>
    </lineage>
</organism>